<dbReference type="Pfam" id="PF01183">
    <property type="entry name" value="Glyco_hydro_25"/>
    <property type="match status" value="1"/>
</dbReference>
<dbReference type="PANTHER" id="PTHR34135">
    <property type="entry name" value="LYSOZYME"/>
    <property type="match status" value="1"/>
</dbReference>
<dbReference type="GO" id="GO:0016998">
    <property type="term" value="P:cell wall macromolecule catabolic process"/>
    <property type="evidence" value="ECO:0007669"/>
    <property type="project" value="InterPro"/>
</dbReference>
<gene>
    <name evidence="3" type="ORF">FD06_GL000107</name>
</gene>
<dbReference type="EMBL" id="AYYQ01000001">
    <property type="protein sequence ID" value="KRM69940.1"/>
    <property type="molecule type" value="Genomic_DNA"/>
</dbReference>
<name>A0A0R2AWK2_9LACO</name>
<sequence length="223" mass="25887">MKMVKKILVAIFVLSVAIISMNVSANASGKKIADVSQYQGNINWNKAAKDLKYVLIRVQHGTKDDKDYRLDTHRNINANGAYKHNIPFGQYGFAEFTSKKDAENEAKTFFKHSNKNAKFYVLDNEKRMPKAKAKEQKYVDIWLKTMRKLTDKPLIYYSYQSFVSSHKIDYSRFDGSWIANYSAKPIQNPDLWQYTSHGRVSGIKGNVDLNRILNRSQVNKWFR</sequence>
<evidence type="ECO:0000256" key="1">
    <source>
        <dbReference type="ARBA" id="ARBA00010646"/>
    </source>
</evidence>
<evidence type="ECO:0000256" key="2">
    <source>
        <dbReference type="SAM" id="SignalP"/>
    </source>
</evidence>
<feature type="chain" id="PRO_5038566749" evidence="2">
    <location>
        <begin position="26"/>
        <end position="223"/>
    </location>
</feature>
<dbReference type="GO" id="GO:0009253">
    <property type="term" value="P:peptidoglycan catabolic process"/>
    <property type="evidence" value="ECO:0007669"/>
    <property type="project" value="InterPro"/>
</dbReference>
<keyword evidence="2" id="KW-0732">Signal</keyword>
<dbReference type="Proteomes" id="UP000052012">
    <property type="component" value="Unassembled WGS sequence"/>
</dbReference>
<proteinExistence type="inferred from homology"/>
<evidence type="ECO:0000313" key="3">
    <source>
        <dbReference type="EMBL" id="KRM69940.1"/>
    </source>
</evidence>
<protein>
    <submittedName>
        <fullName evidence="3">Glycosyl hydrolase family 25</fullName>
    </submittedName>
</protein>
<keyword evidence="4" id="KW-1185">Reference proteome</keyword>
<dbReference type="STRING" id="1423781.FD06_GL000107"/>
<feature type="signal peptide" evidence="2">
    <location>
        <begin position="1"/>
        <end position="25"/>
    </location>
</feature>
<comment type="similarity">
    <text evidence="1">Belongs to the glycosyl hydrolase 25 family.</text>
</comment>
<dbReference type="SUPFAM" id="SSF51445">
    <property type="entry name" value="(Trans)glycosidases"/>
    <property type="match status" value="1"/>
</dbReference>
<dbReference type="InterPro" id="IPR017853">
    <property type="entry name" value="GH"/>
</dbReference>
<dbReference type="OrthoDB" id="5056238at2"/>
<dbReference type="GO" id="GO:0003796">
    <property type="term" value="F:lysozyme activity"/>
    <property type="evidence" value="ECO:0007669"/>
    <property type="project" value="InterPro"/>
</dbReference>
<dbReference type="AlphaFoldDB" id="A0A0R2AWK2"/>
<organism evidence="3 4">
    <name type="scientific">Apilactobacillus ozensis DSM 23829 = JCM 17196</name>
    <dbReference type="NCBI Taxonomy" id="1423781"/>
    <lineage>
        <taxon>Bacteria</taxon>
        <taxon>Bacillati</taxon>
        <taxon>Bacillota</taxon>
        <taxon>Bacilli</taxon>
        <taxon>Lactobacillales</taxon>
        <taxon>Lactobacillaceae</taxon>
        <taxon>Apilactobacillus</taxon>
    </lineage>
</organism>
<dbReference type="RefSeq" id="WP_054657380.1">
    <property type="nucleotide sequence ID" value="NZ_AYYQ01000001.1"/>
</dbReference>
<keyword evidence="3" id="KW-0378">Hydrolase</keyword>
<dbReference type="PATRIC" id="fig|1423781.4.peg.108"/>
<dbReference type="PROSITE" id="PS51904">
    <property type="entry name" value="GLYCOSYL_HYDROL_F25_2"/>
    <property type="match status" value="1"/>
</dbReference>
<evidence type="ECO:0000313" key="4">
    <source>
        <dbReference type="Proteomes" id="UP000052012"/>
    </source>
</evidence>
<dbReference type="InterPro" id="IPR002053">
    <property type="entry name" value="Glyco_hydro_25"/>
</dbReference>
<accession>A0A0R2AWK2</accession>
<comment type="caution">
    <text evidence="3">The sequence shown here is derived from an EMBL/GenBank/DDBJ whole genome shotgun (WGS) entry which is preliminary data.</text>
</comment>
<dbReference type="GO" id="GO:0016052">
    <property type="term" value="P:carbohydrate catabolic process"/>
    <property type="evidence" value="ECO:0007669"/>
    <property type="project" value="TreeGrafter"/>
</dbReference>
<dbReference type="PANTHER" id="PTHR34135:SF1">
    <property type="entry name" value="GLYCOSYL HYDROLASE FAMILY 25"/>
    <property type="match status" value="1"/>
</dbReference>
<dbReference type="Gene3D" id="3.20.20.80">
    <property type="entry name" value="Glycosidases"/>
    <property type="match status" value="1"/>
</dbReference>
<reference evidence="3 4" key="1">
    <citation type="journal article" date="2015" name="Genome Announc.">
        <title>Expanding the biotechnology potential of lactobacilli through comparative genomics of 213 strains and associated genera.</title>
        <authorList>
            <person name="Sun Z."/>
            <person name="Harris H.M."/>
            <person name="McCann A."/>
            <person name="Guo C."/>
            <person name="Argimon S."/>
            <person name="Zhang W."/>
            <person name="Yang X."/>
            <person name="Jeffery I.B."/>
            <person name="Cooney J.C."/>
            <person name="Kagawa T.F."/>
            <person name="Liu W."/>
            <person name="Song Y."/>
            <person name="Salvetti E."/>
            <person name="Wrobel A."/>
            <person name="Rasinkangas P."/>
            <person name="Parkhill J."/>
            <person name="Rea M.C."/>
            <person name="O'Sullivan O."/>
            <person name="Ritari J."/>
            <person name="Douillard F.P."/>
            <person name="Paul Ross R."/>
            <person name="Yang R."/>
            <person name="Briner A.E."/>
            <person name="Felis G.E."/>
            <person name="de Vos W.M."/>
            <person name="Barrangou R."/>
            <person name="Klaenhammer T.R."/>
            <person name="Caufield P.W."/>
            <person name="Cui Y."/>
            <person name="Zhang H."/>
            <person name="O'Toole P.W."/>
        </authorList>
    </citation>
    <scope>NUCLEOTIDE SEQUENCE [LARGE SCALE GENOMIC DNA]</scope>
    <source>
        <strain evidence="3 4">DSM 23829</strain>
    </source>
</reference>